<dbReference type="Proteomes" id="UP000887567">
    <property type="component" value="Unplaced"/>
</dbReference>
<evidence type="ECO:0000313" key="3">
    <source>
        <dbReference type="EnsemblMetazoa" id="XP_020917417.1"/>
    </source>
</evidence>
<dbReference type="RefSeq" id="XP_020917417.1">
    <property type="nucleotide sequence ID" value="XM_021061758.2"/>
</dbReference>
<feature type="region of interest" description="Disordered" evidence="2">
    <location>
        <begin position="201"/>
        <end position="224"/>
    </location>
</feature>
<comment type="similarity">
    <text evidence="1">Belongs to the dynein light chain Tctex-type family.</text>
</comment>
<reference evidence="3" key="1">
    <citation type="submission" date="2022-11" db="UniProtKB">
        <authorList>
            <consortium name="EnsemblMetazoa"/>
        </authorList>
    </citation>
    <scope>IDENTIFICATION</scope>
</reference>
<dbReference type="InterPro" id="IPR038586">
    <property type="entry name" value="Tctex-1-like_sf"/>
</dbReference>
<dbReference type="OrthoDB" id="10248487at2759"/>
<dbReference type="Gene3D" id="3.30.1140.40">
    <property type="entry name" value="Tctex-1"/>
    <property type="match status" value="1"/>
</dbReference>
<dbReference type="EnsemblMetazoa" id="XM_021061758.2">
    <property type="protein sequence ID" value="XP_020917417.1"/>
    <property type="gene ID" value="LOC110254725"/>
</dbReference>
<dbReference type="OMA" id="CESKIAC"/>
<dbReference type="GO" id="GO:0005868">
    <property type="term" value="C:cytoplasmic dynein complex"/>
    <property type="evidence" value="ECO:0007669"/>
    <property type="project" value="TreeGrafter"/>
</dbReference>
<keyword evidence="4" id="KW-1185">Reference proteome</keyword>
<evidence type="ECO:0000256" key="2">
    <source>
        <dbReference type="SAM" id="MobiDB-lite"/>
    </source>
</evidence>
<organism evidence="3 4">
    <name type="scientific">Exaiptasia diaphana</name>
    <name type="common">Tropical sea anemone</name>
    <name type="synonym">Aiptasia pulchella</name>
    <dbReference type="NCBI Taxonomy" id="2652724"/>
    <lineage>
        <taxon>Eukaryota</taxon>
        <taxon>Metazoa</taxon>
        <taxon>Cnidaria</taxon>
        <taxon>Anthozoa</taxon>
        <taxon>Hexacorallia</taxon>
        <taxon>Actiniaria</taxon>
        <taxon>Aiptasiidae</taxon>
        <taxon>Exaiptasia</taxon>
    </lineage>
</organism>
<dbReference type="CDD" id="cd21451">
    <property type="entry name" value="DLC-like_TCTEX1D"/>
    <property type="match status" value="1"/>
</dbReference>
<dbReference type="GO" id="GO:0005737">
    <property type="term" value="C:cytoplasm"/>
    <property type="evidence" value="ECO:0007669"/>
    <property type="project" value="TreeGrafter"/>
</dbReference>
<dbReference type="AlphaFoldDB" id="A0A913YAR2"/>
<proteinExistence type="inferred from homology"/>
<feature type="region of interest" description="Disordered" evidence="2">
    <location>
        <begin position="240"/>
        <end position="269"/>
    </location>
</feature>
<dbReference type="PANTHER" id="PTHR21255:SF65">
    <property type="entry name" value="TCTEX1 DOMAIN-CONTAINING PROTEIN 2"/>
    <property type="match status" value="1"/>
</dbReference>
<sequence length="435" mass="48725">MMADSNGEEDSSVFLTEKDDPENIFFEIDVVFSKKAFLSSCSSKQDQVCCPVIPSSSNVDLAVDTESVNDDKAAKTRKFKNIALPNWLVKPHAKKSNDDRVFAKHFNAFHSNKKKMLRTNSAPKKLVSGGVKMEYQHCSTIDEGTEGLSDDHHTLRPRSPVIFGKQIVEEGKEKSKGHVWRRRASLPAHVGKIFSDGIKVTDSSGHVPLTPEAPRKRSSSPTDKMEKDVLKTLIFGKSHHGTAKTSYDKPLNAEQNSINGDSNTDLTNEKTTHMSNHKLEVPRLQLHRLETPDLFYVPDMDEDCDTVVRLDKKISVSAGELRTATKIDSEKLEIELIKSLITQDLKNYLEDKTFIPDLCQKWCSDLSQTIKNSVQSFKGNDYKIVCVVYIAAIRGNGIHAAVQCLWTPEQDCFTTASYTNESLYAFGSLMAIKYD</sequence>
<dbReference type="InterPro" id="IPR005334">
    <property type="entry name" value="Tctex-1-like"/>
</dbReference>
<dbReference type="GO" id="GO:0045505">
    <property type="term" value="F:dynein intermediate chain binding"/>
    <property type="evidence" value="ECO:0007669"/>
    <property type="project" value="TreeGrafter"/>
</dbReference>
<evidence type="ECO:0000313" key="4">
    <source>
        <dbReference type="Proteomes" id="UP000887567"/>
    </source>
</evidence>
<dbReference type="GeneID" id="110254725"/>
<accession>A0A913YAR2</accession>
<dbReference type="Pfam" id="PF03645">
    <property type="entry name" value="Tctex-1"/>
    <property type="match status" value="1"/>
</dbReference>
<evidence type="ECO:0000256" key="1">
    <source>
        <dbReference type="ARBA" id="ARBA00005361"/>
    </source>
</evidence>
<dbReference type="PANTHER" id="PTHR21255">
    <property type="entry name" value="T-COMPLEX-ASSOCIATED-TESTIS-EXPRESSED 1/ DYNEIN LIGHT CHAIN"/>
    <property type="match status" value="1"/>
</dbReference>
<dbReference type="KEGG" id="epa:110254725"/>
<feature type="compositionally biased region" description="Polar residues" evidence="2">
    <location>
        <begin position="253"/>
        <end position="266"/>
    </location>
</feature>
<protein>
    <submittedName>
        <fullName evidence="3">Uncharacterized protein</fullName>
    </submittedName>
</protein>
<name>A0A913YAR2_EXADI</name>
<dbReference type="GO" id="GO:0007018">
    <property type="term" value="P:microtubule-based movement"/>
    <property type="evidence" value="ECO:0007669"/>
    <property type="project" value="TreeGrafter"/>
</dbReference>